<dbReference type="PANTHER" id="PTHR15137:SF9">
    <property type="entry name" value="TRANSCRIPTION INITIATION FACTOR TFIID SUBUNIT 2"/>
    <property type="match status" value="1"/>
</dbReference>
<dbReference type="Pfam" id="PF25577">
    <property type="entry name" value="TPR_TAF2_C"/>
    <property type="match status" value="1"/>
</dbReference>
<keyword evidence="5" id="KW-0804">Transcription</keyword>
<feature type="compositionally biased region" description="Basic residues" evidence="9">
    <location>
        <begin position="1381"/>
        <end position="1396"/>
    </location>
</feature>
<feature type="region of interest" description="Disordered" evidence="9">
    <location>
        <begin position="1255"/>
        <end position="1452"/>
    </location>
</feature>
<dbReference type="GO" id="GO:0016251">
    <property type="term" value="F:RNA polymerase II general transcription initiation factor activity"/>
    <property type="evidence" value="ECO:0007669"/>
    <property type="project" value="TreeGrafter"/>
</dbReference>
<feature type="region of interest" description="Disordered" evidence="9">
    <location>
        <begin position="130"/>
        <end position="161"/>
    </location>
</feature>
<dbReference type="InterPro" id="IPR037813">
    <property type="entry name" value="TAF2"/>
</dbReference>
<dbReference type="GO" id="GO:0003682">
    <property type="term" value="F:chromatin binding"/>
    <property type="evidence" value="ECO:0007669"/>
    <property type="project" value="TreeGrafter"/>
</dbReference>
<evidence type="ECO:0000259" key="11">
    <source>
        <dbReference type="Pfam" id="PF25577"/>
    </source>
</evidence>
<keyword evidence="4" id="KW-0805">Transcription regulation</keyword>
<dbReference type="PANTHER" id="PTHR15137">
    <property type="entry name" value="TRANSCRIPTION INITIATION FACTOR TFIID"/>
    <property type="match status" value="1"/>
</dbReference>
<feature type="domain" description="Transcription initiation factor TFIID subunit 2 Ig-like" evidence="10">
    <location>
        <begin position="586"/>
        <end position="766"/>
    </location>
</feature>
<evidence type="ECO:0000256" key="7">
    <source>
        <dbReference type="ARBA" id="ARBA00025346"/>
    </source>
</evidence>
<gene>
    <name evidence="12" type="ORF">M438DRAFT_336671</name>
</gene>
<dbReference type="GeneID" id="40746214"/>
<evidence type="ECO:0000256" key="6">
    <source>
        <dbReference type="ARBA" id="ARBA00023242"/>
    </source>
</evidence>
<dbReference type="InterPro" id="IPR016024">
    <property type="entry name" value="ARM-type_fold"/>
</dbReference>
<evidence type="ECO:0000313" key="13">
    <source>
        <dbReference type="Proteomes" id="UP000030706"/>
    </source>
</evidence>
<dbReference type="STRING" id="1043002.A0A074XL08"/>
<feature type="compositionally biased region" description="Polar residues" evidence="9">
    <location>
        <begin position="1279"/>
        <end position="1288"/>
    </location>
</feature>
<dbReference type="SUPFAM" id="SSF63737">
    <property type="entry name" value="Leukotriene A4 hydrolase N-terminal domain"/>
    <property type="match status" value="1"/>
</dbReference>
<dbReference type="SUPFAM" id="SSF48371">
    <property type="entry name" value="ARM repeat"/>
    <property type="match status" value="1"/>
</dbReference>
<dbReference type="SUPFAM" id="SSF55486">
    <property type="entry name" value="Metalloproteases ('zincins'), catalytic domain"/>
    <property type="match status" value="1"/>
</dbReference>
<comment type="function">
    <text evidence="7">Functions as a component of the DNA-binding general transcription factor complex TFIID. Binding of TFIID to a promoter (with or without TATA element) is the initial step in pre-initiation complex (PIC) formation. TFIID plays a key role in the regulation of gene expression by RNA polymerase II through different activities such as transcription activator interaction, core promoter recognition and selectivity, TFIIA and TFIIB interaction, chromatin modification (histone acetylation by TAF1), facilitation of DNA opening and initiation of transcription.</text>
</comment>
<evidence type="ECO:0000256" key="2">
    <source>
        <dbReference type="ARBA" id="ARBA00010937"/>
    </source>
</evidence>
<dbReference type="GO" id="GO:0000976">
    <property type="term" value="F:transcription cis-regulatory region binding"/>
    <property type="evidence" value="ECO:0007669"/>
    <property type="project" value="TreeGrafter"/>
</dbReference>
<comment type="similarity">
    <text evidence="2">Belongs to the TAF2 family.</text>
</comment>
<name>A0A074XL08_AURPU</name>
<evidence type="ECO:0000256" key="8">
    <source>
        <dbReference type="ARBA" id="ARBA00076306"/>
    </source>
</evidence>
<dbReference type="Gene3D" id="1.10.390.10">
    <property type="entry name" value="Neutral Protease Domain 2"/>
    <property type="match status" value="1"/>
</dbReference>
<dbReference type="OrthoDB" id="308861at2759"/>
<reference evidence="12 13" key="1">
    <citation type="journal article" date="2014" name="BMC Genomics">
        <title>Genome sequencing of four Aureobasidium pullulans varieties: biotechnological potential, stress tolerance, and description of new species.</title>
        <authorList>
            <person name="Gostin Ar C."/>
            <person name="Ohm R.A."/>
            <person name="Kogej T."/>
            <person name="Sonjak S."/>
            <person name="Turk M."/>
            <person name="Zajc J."/>
            <person name="Zalar P."/>
            <person name="Grube M."/>
            <person name="Sun H."/>
            <person name="Han J."/>
            <person name="Sharma A."/>
            <person name="Chiniquy J."/>
            <person name="Ngan C.Y."/>
            <person name="Lipzen A."/>
            <person name="Barry K."/>
            <person name="Grigoriev I.V."/>
            <person name="Gunde-Cimerman N."/>
        </authorList>
    </citation>
    <scope>NUCLEOTIDE SEQUENCE [LARGE SCALE GENOMIC DNA]</scope>
    <source>
        <strain evidence="12 13">EXF-150</strain>
    </source>
</reference>
<feature type="compositionally biased region" description="Basic residues" evidence="9">
    <location>
        <begin position="1523"/>
        <end position="1536"/>
    </location>
</feature>
<dbReference type="GO" id="GO:0005669">
    <property type="term" value="C:transcription factor TFIID complex"/>
    <property type="evidence" value="ECO:0007669"/>
    <property type="project" value="InterPro"/>
</dbReference>
<organism evidence="12 13">
    <name type="scientific">Aureobasidium pullulans EXF-150</name>
    <dbReference type="NCBI Taxonomy" id="1043002"/>
    <lineage>
        <taxon>Eukaryota</taxon>
        <taxon>Fungi</taxon>
        <taxon>Dikarya</taxon>
        <taxon>Ascomycota</taxon>
        <taxon>Pezizomycotina</taxon>
        <taxon>Dothideomycetes</taxon>
        <taxon>Dothideomycetidae</taxon>
        <taxon>Dothideales</taxon>
        <taxon>Saccotheciaceae</taxon>
        <taxon>Aureobasidium</taxon>
    </lineage>
</organism>
<dbReference type="InterPro" id="IPR027268">
    <property type="entry name" value="Peptidase_M4/M1_CTD_sf"/>
</dbReference>
<proteinExistence type="inferred from homology"/>
<evidence type="ECO:0000256" key="1">
    <source>
        <dbReference type="ARBA" id="ARBA00004123"/>
    </source>
</evidence>
<dbReference type="CDD" id="cd09839">
    <property type="entry name" value="M1_like_TAF2"/>
    <property type="match status" value="1"/>
</dbReference>
<evidence type="ECO:0000259" key="10">
    <source>
        <dbReference type="Pfam" id="PF25316"/>
    </source>
</evidence>
<comment type="subcellular location">
    <subcellularLocation>
        <location evidence="1">Nucleus</location>
    </subcellularLocation>
</comment>
<feature type="compositionally biased region" description="Polar residues" evidence="9">
    <location>
        <begin position="1490"/>
        <end position="1511"/>
    </location>
</feature>
<dbReference type="Pfam" id="PF25316">
    <property type="entry name" value="TAF2_3rd"/>
    <property type="match status" value="1"/>
</dbReference>
<dbReference type="InterPro" id="IPR042097">
    <property type="entry name" value="Aminopeptidase_N-like_N_sf"/>
</dbReference>
<evidence type="ECO:0000256" key="9">
    <source>
        <dbReference type="SAM" id="MobiDB-lite"/>
    </source>
</evidence>
<feature type="region of interest" description="Disordered" evidence="9">
    <location>
        <begin position="1478"/>
        <end position="1536"/>
    </location>
</feature>
<keyword evidence="13" id="KW-1185">Reference proteome</keyword>
<evidence type="ECO:0000256" key="5">
    <source>
        <dbReference type="ARBA" id="ARBA00023163"/>
    </source>
</evidence>
<protein>
    <recommendedName>
        <fullName evidence="3">Transcription initiation factor TFIID subunit 2</fullName>
    </recommendedName>
    <alternativeName>
        <fullName evidence="8">TBP-associated factor 2</fullName>
    </alternativeName>
</protein>
<dbReference type="FunFam" id="1.10.390.10:FF:000011">
    <property type="entry name" value="Transcription initiation factor TFIID subunit"/>
    <property type="match status" value="1"/>
</dbReference>
<dbReference type="GO" id="GO:0006367">
    <property type="term" value="P:transcription initiation at RNA polymerase II promoter"/>
    <property type="evidence" value="ECO:0007669"/>
    <property type="project" value="TreeGrafter"/>
</dbReference>
<keyword evidence="6" id="KW-0539">Nucleus</keyword>
<evidence type="ECO:0000256" key="4">
    <source>
        <dbReference type="ARBA" id="ARBA00023015"/>
    </source>
</evidence>
<dbReference type="Proteomes" id="UP000030706">
    <property type="component" value="Unassembled WGS sequence"/>
</dbReference>
<feature type="domain" description="Transcription initiation factor TFIID subunit 2 TPR repeats" evidence="11">
    <location>
        <begin position="770"/>
        <end position="1065"/>
    </location>
</feature>
<evidence type="ECO:0000256" key="3">
    <source>
        <dbReference type="ARBA" id="ARBA00017363"/>
    </source>
</evidence>
<dbReference type="InterPro" id="IPR057991">
    <property type="entry name" value="TPR_TAF2_C"/>
</dbReference>
<dbReference type="EMBL" id="KL584986">
    <property type="protein sequence ID" value="KEQ82692.1"/>
    <property type="molecule type" value="Genomic_DNA"/>
</dbReference>
<dbReference type="RefSeq" id="XP_029758879.1">
    <property type="nucleotide sequence ID" value="XM_029903908.1"/>
</dbReference>
<dbReference type="InterPro" id="IPR057345">
    <property type="entry name" value="Ig-like_TAF2"/>
</dbReference>
<feature type="region of interest" description="Disordered" evidence="9">
    <location>
        <begin position="243"/>
        <end position="262"/>
    </location>
</feature>
<sequence length="1536" mass="172127">MPGYFDNALPTEQSLDLGFSVVSQKVDLTVDFAKQVISGSTEITIQPEIKDLKTIRLNCRQARILSANVEGSKAQVNYSDPYQKIKLQGRTTAHQHEYLRNRIEGAIKQSPDPELALTIPSRVTIKELNSESSSTIARDSLKRQESDFPAQAETPTASHAQEPALRYAPLRVVIDFEVTSFRDGLHFVGFSDSDSRYPHLYTRNTLGPGAICSVFPCVDDATTRCMWEISIRCHKTLGDAFRKAPQTSPTETDVEMTGTDQKDKKTRDEYLINLSEEEKSLDLSIVCSGEMTDDIIDPQDPTWRTVSFACFAPVTARHIGFAIGPFEHVDLTDFREVDEDDKLGQNAIKVDGFCLPGRAEELRNTCMPMAKAIDYFTVNYGSFPFSSYKLIFVDDLTQDVTHTASLSICSTRLLFPEDIIEPLDPNTRVLVHALASQWVGVNVIPKEARDMWAITAISGFMRDTFMRKLAGNNEYRYQQKLASEQVFEQDVERYSIHQLGAQLDIDPSEYEFMALKSAVVLFILDRRLTKASGAAGVGRIITRLLLNAKTGDLQNGELSTDWFHRLCEKLGHTKLDAFFKQWVYGAGCPLFKVNQRFNKKKLVVEMNIYQIQRERKIKPELSPTNFMREAKEQVSEVWAPEVSDPFTGPMTIRIHEADGTPYEHIVEIKDTHTKIEIPYNTKYKRLKRSKRAKERAMAANGMDLGGEAENDVLLYCLGDVLQSEDEVKDWRLVDWGKEEEDRMGQESYEWIRMDADFEWIGKIDLIMPIYMYVSQLQQDRDVVAQYESLQHVLKQNAHPLMSTILVRTLMDRRYFHGIRTLAAEGLTKCATPSLNWVGQYHLERAFQEFFCFADSPMPRANDFSDRMGYLLQKAIPIALSHVKDERGKVPMSVRRFFVDKLKFNDNSNNEFSDCYYVSTLMRCLAESLVASAAPQQTFITNPDDDDDLMQENLEDEKFQKEAINELERYRRIDEWISSYQNIYSVTALECMRKLFEHGVVKNKKAEILQYTQSGNADEVRLAAWDSLVRLKLARRPQVLKYLLHCLSDDPSPYFRDQLLQVLGRALGTIALKTHEAEKHAPKPVETGGLVLEQEEPLAVQSVPLHDIGKSPPELALLALKAALVDDEVFKAALWHVIQSPILAIPEVVSFLDIAALIYDASNGLVVHLRLPRYYSATNIGKGKVKFTEKHKYRTVPTAGLGLEEYQMVQQYDLKYTGPLSRDVKDHIKLQKNQAREQVQEEQALKNKIAAMQQEIQQQQQQQQQQLKVQTPGPAPSAPRPSQVSSTAMSPPPLPTPTGSMKLTLKRKQSSTAEPRASSPKRPHLVPPTPNGTAITPKVEKSPSLNLGKIHAQTPSRTVSGASAPGSAAPSRKPTANDKPSKSKVVRLKISKQKRLQRILSQPPQPGARPQKPKVNLPAKINTSSSARPSPAPSASGGSQARGASNGGDFFASPEVTTALSAGASVATFRTWDGLSSIKKEADSAPMSAVSPMTTTYPKSNGSTTATGTMSPRPSEGAEDKKPALKFKLKLGKKPPT</sequence>
<feature type="compositionally biased region" description="Low complexity" evidence="9">
    <location>
        <begin position="1359"/>
        <end position="1370"/>
    </location>
</feature>
<dbReference type="Gene3D" id="2.60.40.1730">
    <property type="entry name" value="tricorn interacting facor f3 domain"/>
    <property type="match status" value="1"/>
</dbReference>
<feature type="compositionally biased region" description="Low complexity" evidence="9">
    <location>
        <begin position="1255"/>
        <end position="1265"/>
    </location>
</feature>
<accession>A0A074XL08</accession>
<dbReference type="HOGENOM" id="CLU_002317_2_0_1"/>
<feature type="compositionally biased region" description="Low complexity" evidence="9">
    <location>
        <begin position="1423"/>
        <end position="1447"/>
    </location>
</feature>
<evidence type="ECO:0000313" key="12">
    <source>
        <dbReference type="EMBL" id="KEQ82692.1"/>
    </source>
</evidence>